<dbReference type="InterPro" id="IPR033932">
    <property type="entry name" value="YtcJ-like"/>
</dbReference>
<dbReference type="Gene3D" id="3.10.310.70">
    <property type="match status" value="1"/>
</dbReference>
<dbReference type="SUPFAM" id="SSF51556">
    <property type="entry name" value="Metallo-dependent hydrolases"/>
    <property type="match status" value="1"/>
</dbReference>
<evidence type="ECO:0000313" key="3">
    <source>
        <dbReference type="Proteomes" id="UP000316778"/>
    </source>
</evidence>
<dbReference type="GO" id="GO:0016810">
    <property type="term" value="F:hydrolase activity, acting on carbon-nitrogen (but not peptide) bonds"/>
    <property type="evidence" value="ECO:0007669"/>
    <property type="project" value="InterPro"/>
</dbReference>
<comment type="caution">
    <text evidence="2">The sequence shown here is derived from an EMBL/GenBank/DDBJ whole genome shotgun (WGS) entry which is preliminary data.</text>
</comment>
<dbReference type="Proteomes" id="UP000316778">
    <property type="component" value="Unassembled WGS sequence"/>
</dbReference>
<dbReference type="PANTHER" id="PTHR22642">
    <property type="entry name" value="IMIDAZOLONEPROPIONASE"/>
    <property type="match status" value="1"/>
</dbReference>
<dbReference type="Gene3D" id="3.20.20.140">
    <property type="entry name" value="Metal-dependent hydrolases"/>
    <property type="match status" value="1"/>
</dbReference>
<sequence>MQLRLPVYCLVLLCLGCNTRKKADLIIHHAVIYTVDEQFSRAQAVAVRDGRIAALGSDEEILAAYEAPEVLDAGGKFIYPGFIDAHAHFLGYGMSLLQVNLTGTRSWQEVIERVQAFIAANPALSENAGWVLGRGWDQNDWPEKNFPDRAQLDSLFPKNPILLGRIDGHAAIANAPALAAAGIQPGQTLTGGLVEVKNGRLTGILVDNAVRLVQSKVPPPSPALLQKALQSAAASCFAAGLTTVADCGLMKDEVLFIDSLQQQQQLKMRLYVLLSDTTLNYDYFLPKGPYRTDYINVAGFKCYADGALGSRGACLLQDYADMPGWKGFLLRDSSHFAQRAAQLIDTRFQLCTHAIGDSANRQVLRIYAGVLKDKNDRRWRIEHAQVVNPADVAMFGRYSIIPSVQPTHATSDMYWAGDRLGPERIQHAYIYQQLLEQNGWLPLGTDFPVEDISPLKTFLAAVARTDTSGYPAGGFQVEQALTRQQALQGMTIWAARGCMEEESRGSLEPGKLADMVMLDQDLMEAPMQQVLKARTLATFSGGEKMYDANAAK</sequence>
<dbReference type="OrthoDB" id="9767366at2"/>
<keyword evidence="3" id="KW-1185">Reference proteome</keyword>
<dbReference type="InterPro" id="IPR013108">
    <property type="entry name" value="Amidohydro_3"/>
</dbReference>
<feature type="domain" description="Amidohydrolase 3" evidence="1">
    <location>
        <begin position="69"/>
        <end position="543"/>
    </location>
</feature>
<evidence type="ECO:0000313" key="2">
    <source>
        <dbReference type="EMBL" id="TWI91454.1"/>
    </source>
</evidence>
<dbReference type="EMBL" id="VLLG01000002">
    <property type="protein sequence ID" value="TWI91454.1"/>
    <property type="molecule type" value="Genomic_DNA"/>
</dbReference>
<dbReference type="SUPFAM" id="SSF51338">
    <property type="entry name" value="Composite domain of metallo-dependent hydrolases"/>
    <property type="match status" value="1"/>
</dbReference>
<dbReference type="Gene3D" id="2.30.40.10">
    <property type="entry name" value="Urease, subunit C, domain 1"/>
    <property type="match status" value="1"/>
</dbReference>
<accession>A0A562TDX9</accession>
<evidence type="ECO:0000259" key="1">
    <source>
        <dbReference type="Pfam" id="PF07969"/>
    </source>
</evidence>
<gene>
    <name evidence="2" type="ORF">LX66_0823</name>
</gene>
<dbReference type="InterPro" id="IPR032466">
    <property type="entry name" value="Metal_Hydrolase"/>
</dbReference>
<dbReference type="Pfam" id="PF07969">
    <property type="entry name" value="Amidohydro_3"/>
    <property type="match status" value="1"/>
</dbReference>
<dbReference type="InterPro" id="IPR011059">
    <property type="entry name" value="Metal-dep_hydrolase_composite"/>
</dbReference>
<dbReference type="AlphaFoldDB" id="A0A562TDX9"/>
<name>A0A562TDX9_CHIJA</name>
<dbReference type="RefSeq" id="WP_145710605.1">
    <property type="nucleotide sequence ID" value="NZ_BAAAFY010000001.1"/>
</dbReference>
<reference evidence="2 3" key="1">
    <citation type="journal article" date="2013" name="Stand. Genomic Sci.">
        <title>Genomic Encyclopedia of Type Strains, Phase I: The one thousand microbial genomes (KMG-I) project.</title>
        <authorList>
            <person name="Kyrpides N.C."/>
            <person name="Woyke T."/>
            <person name="Eisen J.A."/>
            <person name="Garrity G."/>
            <person name="Lilburn T.G."/>
            <person name="Beck B.J."/>
            <person name="Whitman W.B."/>
            <person name="Hugenholtz P."/>
            <person name="Klenk H.P."/>
        </authorList>
    </citation>
    <scope>NUCLEOTIDE SEQUENCE [LARGE SCALE GENOMIC DNA]</scope>
    <source>
        <strain evidence="2 3">DSM 13484</strain>
    </source>
</reference>
<dbReference type="CDD" id="cd01300">
    <property type="entry name" value="YtcJ_like"/>
    <property type="match status" value="1"/>
</dbReference>
<proteinExistence type="predicted"/>
<organism evidence="2 3">
    <name type="scientific">Chitinophaga japonensis</name>
    <name type="common">Flexibacter japonensis</name>
    <dbReference type="NCBI Taxonomy" id="104662"/>
    <lineage>
        <taxon>Bacteria</taxon>
        <taxon>Pseudomonadati</taxon>
        <taxon>Bacteroidota</taxon>
        <taxon>Chitinophagia</taxon>
        <taxon>Chitinophagales</taxon>
        <taxon>Chitinophagaceae</taxon>
        <taxon>Chitinophaga</taxon>
    </lineage>
</organism>
<protein>
    <recommendedName>
        <fullName evidence="1">Amidohydrolase 3 domain-containing protein</fullName>
    </recommendedName>
</protein>
<dbReference type="PANTHER" id="PTHR22642:SF2">
    <property type="entry name" value="PROTEIN LONG AFTER FAR-RED 3"/>
    <property type="match status" value="1"/>
</dbReference>